<name>A0A089LTD9_9BACL</name>
<keyword evidence="2" id="KW-1185">Reference proteome</keyword>
<dbReference type="Pfam" id="PF04525">
    <property type="entry name" value="LOR"/>
    <property type="match status" value="1"/>
</dbReference>
<dbReference type="KEGG" id="pste:PSTEL_09940"/>
<evidence type="ECO:0000313" key="2">
    <source>
        <dbReference type="Proteomes" id="UP000029507"/>
    </source>
</evidence>
<evidence type="ECO:0000313" key="1">
    <source>
        <dbReference type="EMBL" id="AIQ63360.1"/>
    </source>
</evidence>
<dbReference type="RefSeq" id="WP_038694840.1">
    <property type="nucleotide sequence ID" value="NZ_CP009286.1"/>
</dbReference>
<reference evidence="1 2" key="1">
    <citation type="submission" date="2014-08" db="EMBL/GenBank/DDBJ databases">
        <title>Comparative genomics of the Paenibacillus odorifer group.</title>
        <authorList>
            <person name="den Bakker H.C."/>
            <person name="Tsai Y.-C."/>
            <person name="Martin N."/>
            <person name="Korlach J."/>
            <person name="Wiedmann M."/>
        </authorList>
    </citation>
    <scope>NUCLEOTIDE SEQUENCE [LARGE SCALE GENOMIC DNA]</scope>
    <source>
        <strain evidence="1 2">DSM 14472</strain>
    </source>
</reference>
<protein>
    <submittedName>
        <fullName evidence="1">Uncharacterized protein</fullName>
    </submittedName>
</protein>
<dbReference type="EMBL" id="CP009286">
    <property type="protein sequence ID" value="AIQ63360.1"/>
    <property type="molecule type" value="Genomic_DNA"/>
</dbReference>
<dbReference type="STRING" id="169760.PSTEL_09940"/>
<accession>A0A089LTD9</accession>
<sequence length="193" mass="21956">MNQQFNHREYLIRRKMLSVLGAKVHIYDGDGQLVLYSQMKAFKLKEEITLYEDESMQSELLRIKARKIIDLSATYDVTDSATGEKIGALRRRGLKSIVKDEWIILGQNDEELGKIKEENALLAIIRRIIPFIPQSYLAEMDDREAAAFRRSPNPFLSKVKVDFAQDTGGQLDRRLGIAAGLLLCLIEGKQDTA</sequence>
<dbReference type="Proteomes" id="UP000029507">
    <property type="component" value="Chromosome"/>
</dbReference>
<dbReference type="OrthoDB" id="572274at2"/>
<dbReference type="InterPro" id="IPR025659">
    <property type="entry name" value="Tubby-like_C"/>
</dbReference>
<dbReference type="HOGENOM" id="CLU_1406565_0_0_9"/>
<gene>
    <name evidence="1" type="ORF">PSTEL_09940</name>
</gene>
<proteinExistence type="predicted"/>
<dbReference type="AlphaFoldDB" id="A0A089LTD9"/>
<dbReference type="InterPro" id="IPR007612">
    <property type="entry name" value="LOR"/>
</dbReference>
<organism evidence="1 2">
    <name type="scientific">Paenibacillus stellifer</name>
    <dbReference type="NCBI Taxonomy" id="169760"/>
    <lineage>
        <taxon>Bacteria</taxon>
        <taxon>Bacillati</taxon>
        <taxon>Bacillota</taxon>
        <taxon>Bacilli</taxon>
        <taxon>Bacillales</taxon>
        <taxon>Paenibacillaceae</taxon>
        <taxon>Paenibacillus</taxon>
    </lineage>
</organism>
<dbReference type="SUPFAM" id="SSF54518">
    <property type="entry name" value="Tubby C-terminal domain-like"/>
    <property type="match status" value="1"/>
</dbReference>